<organism evidence="1 2">
    <name type="scientific">Engystomops pustulosus</name>
    <name type="common">Tungara frog</name>
    <name type="synonym">Physalaemus pustulosus</name>
    <dbReference type="NCBI Taxonomy" id="76066"/>
    <lineage>
        <taxon>Eukaryota</taxon>
        <taxon>Metazoa</taxon>
        <taxon>Chordata</taxon>
        <taxon>Craniata</taxon>
        <taxon>Vertebrata</taxon>
        <taxon>Euteleostomi</taxon>
        <taxon>Amphibia</taxon>
        <taxon>Batrachia</taxon>
        <taxon>Anura</taxon>
        <taxon>Neobatrachia</taxon>
        <taxon>Hyloidea</taxon>
        <taxon>Leptodactylidae</taxon>
        <taxon>Leiuperinae</taxon>
        <taxon>Engystomops</taxon>
    </lineage>
</organism>
<proteinExistence type="predicted"/>
<dbReference type="EMBL" id="WNYA01044498">
    <property type="protein sequence ID" value="KAG8536388.1"/>
    <property type="molecule type" value="Genomic_DNA"/>
</dbReference>
<gene>
    <name evidence="1" type="ORF">GDO81_026470</name>
</gene>
<sequence>MSTFGIEFQILHFSSSNTSLFLKSLVTDSLFSGSFHSSRIRSSSTLFFFALRLPKSSPCTDFVSTGSSMFSVSWTALSKVSRLSIGKRNLESFFCSRISSCSSSPPW</sequence>
<reference evidence="1" key="1">
    <citation type="thesis" date="2020" institute="ProQuest LLC" country="789 East Eisenhower Parkway, Ann Arbor, MI, USA">
        <title>Comparative Genomics and Chromosome Evolution.</title>
        <authorList>
            <person name="Mudd A.B."/>
        </authorList>
    </citation>
    <scope>NUCLEOTIDE SEQUENCE</scope>
    <source>
        <strain evidence="1">237g6f4</strain>
        <tissue evidence="1">Blood</tissue>
    </source>
</reference>
<evidence type="ECO:0000313" key="1">
    <source>
        <dbReference type="EMBL" id="KAG8536388.1"/>
    </source>
</evidence>
<accession>A0AAV6YJW5</accession>
<name>A0AAV6YJW5_ENGPU</name>
<dbReference type="AlphaFoldDB" id="A0AAV6YJW5"/>
<keyword evidence="2" id="KW-1185">Reference proteome</keyword>
<evidence type="ECO:0000313" key="2">
    <source>
        <dbReference type="Proteomes" id="UP000824782"/>
    </source>
</evidence>
<comment type="caution">
    <text evidence="1">The sequence shown here is derived from an EMBL/GenBank/DDBJ whole genome shotgun (WGS) entry which is preliminary data.</text>
</comment>
<dbReference type="Proteomes" id="UP000824782">
    <property type="component" value="Unassembled WGS sequence"/>
</dbReference>
<protein>
    <submittedName>
        <fullName evidence="1">Uncharacterized protein</fullName>
    </submittedName>
</protein>